<dbReference type="EMBL" id="CH479194">
    <property type="protein sequence ID" value="EDW26989.1"/>
    <property type="molecule type" value="Genomic_DNA"/>
</dbReference>
<accession>B4GWA5</accession>
<dbReference type="GO" id="GO:0005634">
    <property type="term" value="C:nucleus"/>
    <property type="evidence" value="ECO:0007669"/>
    <property type="project" value="EnsemblMetazoa"/>
</dbReference>
<evidence type="ECO:0000313" key="2">
    <source>
        <dbReference type="Proteomes" id="UP000008744"/>
    </source>
</evidence>
<organism evidence="2">
    <name type="scientific">Drosophila persimilis</name>
    <name type="common">Fruit fly</name>
    <dbReference type="NCBI Taxonomy" id="7234"/>
    <lineage>
        <taxon>Eukaryota</taxon>
        <taxon>Metazoa</taxon>
        <taxon>Ecdysozoa</taxon>
        <taxon>Arthropoda</taxon>
        <taxon>Hexapoda</taxon>
        <taxon>Insecta</taxon>
        <taxon>Pterygota</taxon>
        <taxon>Neoptera</taxon>
        <taxon>Endopterygota</taxon>
        <taxon>Diptera</taxon>
        <taxon>Brachycera</taxon>
        <taxon>Muscomorpha</taxon>
        <taxon>Ephydroidea</taxon>
        <taxon>Drosophilidae</taxon>
        <taxon>Drosophila</taxon>
        <taxon>Sophophora</taxon>
    </lineage>
</organism>
<name>B4GWA5_DROPE</name>
<dbReference type="GO" id="GO:0043069">
    <property type="term" value="P:negative regulation of programmed cell death"/>
    <property type="evidence" value="ECO:0007669"/>
    <property type="project" value="EnsemblMetazoa"/>
</dbReference>
<gene>
    <name evidence="1" type="primary">Dper\GL16487</name>
    <name evidence="1" type="ORF">Dper_GL16487</name>
</gene>
<keyword evidence="2" id="KW-1185">Reference proteome</keyword>
<reference evidence="1 2" key="1">
    <citation type="journal article" date="2007" name="Nature">
        <title>Evolution of genes and genomes on the Drosophila phylogeny.</title>
        <authorList>
            <consortium name="Drosophila 12 Genomes Consortium"/>
            <person name="Clark A.G."/>
            <person name="Eisen M.B."/>
            <person name="Smith D.R."/>
            <person name="Bergman C.M."/>
            <person name="Oliver B."/>
            <person name="Markow T.A."/>
            <person name="Kaufman T.C."/>
            <person name="Kellis M."/>
            <person name="Gelbart W."/>
            <person name="Iyer V.N."/>
            <person name="Pollard D.A."/>
            <person name="Sackton T.B."/>
            <person name="Larracuente A.M."/>
            <person name="Singh N.D."/>
            <person name="Abad J.P."/>
            <person name="Abt D.N."/>
            <person name="Adryan B."/>
            <person name="Aguade M."/>
            <person name="Akashi H."/>
            <person name="Anderson W.W."/>
            <person name="Aquadro C.F."/>
            <person name="Ardell D.H."/>
            <person name="Arguello R."/>
            <person name="Artieri C.G."/>
            <person name="Barbash D.A."/>
            <person name="Barker D."/>
            <person name="Barsanti P."/>
            <person name="Batterham P."/>
            <person name="Batzoglou S."/>
            <person name="Begun D."/>
            <person name="Bhutkar A."/>
            <person name="Blanco E."/>
            <person name="Bosak S.A."/>
            <person name="Bradley R.K."/>
            <person name="Brand A.D."/>
            <person name="Brent M.R."/>
            <person name="Brooks A.N."/>
            <person name="Brown R.H."/>
            <person name="Butlin R.K."/>
            <person name="Caggese C."/>
            <person name="Calvi B.R."/>
            <person name="Bernardo de Carvalho A."/>
            <person name="Caspi A."/>
            <person name="Castrezana S."/>
            <person name="Celniker S.E."/>
            <person name="Chang J.L."/>
            <person name="Chapple C."/>
            <person name="Chatterji S."/>
            <person name="Chinwalla A."/>
            <person name="Civetta A."/>
            <person name="Clifton S.W."/>
            <person name="Comeron J.M."/>
            <person name="Costello J.C."/>
            <person name="Coyne J.A."/>
            <person name="Daub J."/>
            <person name="David R.G."/>
            <person name="Delcher A.L."/>
            <person name="Delehaunty K."/>
            <person name="Do C.B."/>
            <person name="Ebling H."/>
            <person name="Edwards K."/>
            <person name="Eickbush T."/>
            <person name="Evans J.D."/>
            <person name="Filipski A."/>
            <person name="Findeiss S."/>
            <person name="Freyhult E."/>
            <person name="Fulton L."/>
            <person name="Fulton R."/>
            <person name="Garcia A.C."/>
            <person name="Gardiner A."/>
            <person name="Garfield D.A."/>
            <person name="Garvin B.E."/>
            <person name="Gibson G."/>
            <person name="Gilbert D."/>
            <person name="Gnerre S."/>
            <person name="Godfrey J."/>
            <person name="Good R."/>
            <person name="Gotea V."/>
            <person name="Gravely B."/>
            <person name="Greenberg A.J."/>
            <person name="Griffiths-Jones S."/>
            <person name="Gross S."/>
            <person name="Guigo R."/>
            <person name="Gustafson E.A."/>
            <person name="Haerty W."/>
            <person name="Hahn M.W."/>
            <person name="Halligan D.L."/>
            <person name="Halpern A.L."/>
            <person name="Halter G.M."/>
            <person name="Han M.V."/>
            <person name="Heger A."/>
            <person name="Hillier L."/>
            <person name="Hinrichs A.S."/>
            <person name="Holmes I."/>
            <person name="Hoskins R.A."/>
            <person name="Hubisz M.J."/>
            <person name="Hultmark D."/>
            <person name="Huntley M.A."/>
            <person name="Jaffe D.B."/>
            <person name="Jagadeeshan S."/>
            <person name="Jeck W.R."/>
            <person name="Johnson J."/>
            <person name="Jones C.D."/>
            <person name="Jordan W.C."/>
            <person name="Karpen G.H."/>
            <person name="Kataoka E."/>
            <person name="Keightley P.D."/>
            <person name="Kheradpour P."/>
            <person name="Kirkness E.F."/>
            <person name="Koerich L.B."/>
            <person name="Kristiansen K."/>
            <person name="Kudrna D."/>
            <person name="Kulathinal R.J."/>
            <person name="Kumar S."/>
            <person name="Kwok R."/>
            <person name="Lander E."/>
            <person name="Langley C.H."/>
            <person name="Lapoint R."/>
            <person name="Lazzaro B.P."/>
            <person name="Lee S.J."/>
            <person name="Levesque L."/>
            <person name="Li R."/>
            <person name="Lin C.F."/>
            <person name="Lin M.F."/>
            <person name="Lindblad-Toh K."/>
            <person name="Llopart A."/>
            <person name="Long M."/>
            <person name="Low L."/>
            <person name="Lozovsky E."/>
            <person name="Lu J."/>
            <person name="Luo M."/>
            <person name="Machado C.A."/>
            <person name="Makalowski W."/>
            <person name="Marzo M."/>
            <person name="Matsuda M."/>
            <person name="Matzkin L."/>
            <person name="McAllister B."/>
            <person name="McBride C.S."/>
            <person name="McKernan B."/>
            <person name="McKernan K."/>
            <person name="Mendez-Lago M."/>
            <person name="Minx P."/>
            <person name="Mollenhauer M.U."/>
            <person name="Montooth K."/>
            <person name="Mount S.M."/>
            <person name="Mu X."/>
            <person name="Myers E."/>
            <person name="Negre B."/>
            <person name="Newfeld S."/>
            <person name="Nielsen R."/>
            <person name="Noor M.A."/>
            <person name="O'Grady P."/>
            <person name="Pachter L."/>
            <person name="Papaceit M."/>
            <person name="Parisi M.J."/>
            <person name="Parisi M."/>
            <person name="Parts L."/>
            <person name="Pedersen J.S."/>
            <person name="Pesole G."/>
            <person name="Phillippy A.M."/>
            <person name="Ponting C.P."/>
            <person name="Pop M."/>
            <person name="Porcelli D."/>
            <person name="Powell J.R."/>
            <person name="Prohaska S."/>
            <person name="Pruitt K."/>
            <person name="Puig M."/>
            <person name="Quesneville H."/>
            <person name="Ram K.R."/>
            <person name="Rand D."/>
            <person name="Rasmussen M.D."/>
            <person name="Reed L.K."/>
            <person name="Reenan R."/>
            <person name="Reily A."/>
            <person name="Remington K.A."/>
            <person name="Rieger T.T."/>
            <person name="Ritchie M.G."/>
            <person name="Robin C."/>
            <person name="Rogers Y.H."/>
            <person name="Rohde C."/>
            <person name="Rozas J."/>
            <person name="Rubenfield M.J."/>
            <person name="Ruiz A."/>
            <person name="Russo S."/>
            <person name="Salzberg S.L."/>
            <person name="Sanchez-Gracia A."/>
            <person name="Saranga D.J."/>
            <person name="Sato H."/>
            <person name="Schaeffer S.W."/>
            <person name="Schatz M.C."/>
            <person name="Schlenke T."/>
            <person name="Schwartz R."/>
            <person name="Segarra C."/>
            <person name="Singh R.S."/>
            <person name="Sirot L."/>
            <person name="Sirota M."/>
            <person name="Sisneros N.B."/>
            <person name="Smith C.D."/>
            <person name="Smith T.F."/>
            <person name="Spieth J."/>
            <person name="Stage D.E."/>
            <person name="Stark A."/>
            <person name="Stephan W."/>
            <person name="Strausberg R.L."/>
            <person name="Strempel S."/>
            <person name="Sturgill D."/>
            <person name="Sutton G."/>
            <person name="Sutton G.G."/>
            <person name="Tao W."/>
            <person name="Teichmann S."/>
            <person name="Tobari Y.N."/>
            <person name="Tomimura Y."/>
            <person name="Tsolas J.M."/>
            <person name="Valente V.L."/>
            <person name="Venter E."/>
            <person name="Venter J.C."/>
            <person name="Vicario S."/>
            <person name="Vieira F.G."/>
            <person name="Vilella A.J."/>
            <person name="Villasante A."/>
            <person name="Walenz B."/>
            <person name="Wang J."/>
            <person name="Wasserman M."/>
            <person name="Watts T."/>
            <person name="Wilson D."/>
            <person name="Wilson R.K."/>
            <person name="Wing R.A."/>
            <person name="Wolfner M.F."/>
            <person name="Wong A."/>
            <person name="Wong G.K."/>
            <person name="Wu C.I."/>
            <person name="Wu G."/>
            <person name="Yamamoto D."/>
            <person name="Yang H.P."/>
            <person name="Yang S.P."/>
            <person name="Yorke J.A."/>
            <person name="Yoshida K."/>
            <person name="Zdobnov E."/>
            <person name="Zhang P."/>
            <person name="Zhang Y."/>
            <person name="Zimin A.V."/>
            <person name="Baldwin J."/>
            <person name="Abdouelleil A."/>
            <person name="Abdulkadir J."/>
            <person name="Abebe A."/>
            <person name="Abera B."/>
            <person name="Abreu J."/>
            <person name="Acer S.C."/>
            <person name="Aftuck L."/>
            <person name="Alexander A."/>
            <person name="An P."/>
            <person name="Anderson E."/>
            <person name="Anderson S."/>
            <person name="Arachi H."/>
            <person name="Azer M."/>
            <person name="Bachantsang P."/>
            <person name="Barry A."/>
            <person name="Bayul T."/>
            <person name="Berlin A."/>
            <person name="Bessette D."/>
            <person name="Bloom T."/>
            <person name="Blye J."/>
            <person name="Boguslavskiy L."/>
            <person name="Bonnet C."/>
            <person name="Boukhgalter B."/>
            <person name="Bourzgui I."/>
            <person name="Brown A."/>
            <person name="Cahill P."/>
            <person name="Channer S."/>
            <person name="Cheshatsang Y."/>
            <person name="Chuda L."/>
            <person name="Citroen M."/>
            <person name="Collymore A."/>
            <person name="Cooke P."/>
            <person name="Costello M."/>
            <person name="D'Aco K."/>
            <person name="Daza R."/>
            <person name="De Haan G."/>
            <person name="DeGray S."/>
            <person name="DeMaso C."/>
            <person name="Dhargay N."/>
            <person name="Dooley K."/>
            <person name="Dooley E."/>
            <person name="Doricent M."/>
            <person name="Dorje P."/>
            <person name="Dorjee K."/>
            <person name="Dupes A."/>
            <person name="Elong R."/>
            <person name="Falk J."/>
            <person name="Farina A."/>
            <person name="Faro S."/>
            <person name="Ferguson D."/>
            <person name="Fisher S."/>
            <person name="Foley C.D."/>
            <person name="Franke A."/>
            <person name="Friedrich D."/>
            <person name="Gadbois L."/>
            <person name="Gearin G."/>
            <person name="Gearin C.R."/>
            <person name="Giannoukos G."/>
            <person name="Goode T."/>
            <person name="Graham J."/>
            <person name="Grandbois E."/>
            <person name="Grewal S."/>
            <person name="Gyaltsen K."/>
            <person name="Hafez N."/>
            <person name="Hagos B."/>
            <person name="Hall J."/>
            <person name="Henson C."/>
            <person name="Hollinger A."/>
            <person name="Honan T."/>
            <person name="Huard M.D."/>
            <person name="Hughes L."/>
            <person name="Hurhula B."/>
            <person name="Husby M.E."/>
            <person name="Kamat A."/>
            <person name="Kanga B."/>
            <person name="Kashin S."/>
            <person name="Khazanovich D."/>
            <person name="Kisner P."/>
            <person name="Lance K."/>
            <person name="Lara M."/>
            <person name="Lee W."/>
            <person name="Lennon N."/>
            <person name="Letendre F."/>
            <person name="LeVine R."/>
            <person name="Lipovsky A."/>
            <person name="Liu X."/>
            <person name="Liu J."/>
            <person name="Liu S."/>
            <person name="Lokyitsang T."/>
            <person name="Lokyitsang Y."/>
            <person name="Lubonja R."/>
            <person name="Lui A."/>
            <person name="MacDonald P."/>
            <person name="Magnisalis V."/>
            <person name="Maru K."/>
            <person name="Matthews C."/>
            <person name="McCusker W."/>
            <person name="McDonough S."/>
            <person name="Mehta T."/>
            <person name="Meldrim J."/>
            <person name="Meneus L."/>
            <person name="Mihai O."/>
            <person name="Mihalev A."/>
            <person name="Mihova T."/>
            <person name="Mittelman R."/>
            <person name="Mlenga V."/>
            <person name="Montmayeur A."/>
            <person name="Mulrain L."/>
            <person name="Navidi A."/>
            <person name="Naylor J."/>
            <person name="Negash T."/>
            <person name="Nguyen T."/>
            <person name="Nguyen N."/>
            <person name="Nicol R."/>
            <person name="Norbu C."/>
            <person name="Norbu N."/>
            <person name="Novod N."/>
            <person name="O'Neill B."/>
            <person name="Osman S."/>
            <person name="Markiewicz E."/>
            <person name="Oyono O.L."/>
            <person name="Patti C."/>
            <person name="Phunkhang P."/>
            <person name="Pierre F."/>
            <person name="Priest M."/>
            <person name="Raghuraman S."/>
            <person name="Rege F."/>
            <person name="Reyes R."/>
            <person name="Rise C."/>
            <person name="Rogov P."/>
            <person name="Ross K."/>
            <person name="Ryan E."/>
            <person name="Settipalli S."/>
            <person name="Shea T."/>
            <person name="Sherpa N."/>
            <person name="Shi L."/>
            <person name="Shih D."/>
            <person name="Sparrow T."/>
            <person name="Spaulding J."/>
            <person name="Stalker J."/>
            <person name="Stange-Thomann N."/>
            <person name="Stavropoulos S."/>
            <person name="Stone C."/>
            <person name="Strader C."/>
            <person name="Tesfaye S."/>
            <person name="Thomson T."/>
            <person name="Thoulutsang Y."/>
            <person name="Thoulutsang D."/>
            <person name="Topham K."/>
            <person name="Topping I."/>
            <person name="Tsamla T."/>
            <person name="Vassiliev H."/>
            <person name="Vo A."/>
            <person name="Wangchuk T."/>
            <person name="Wangdi T."/>
            <person name="Weiand M."/>
            <person name="Wilkinson J."/>
            <person name="Wilson A."/>
            <person name="Yadav S."/>
            <person name="Young G."/>
            <person name="Yu Q."/>
            <person name="Zembek L."/>
            <person name="Zhong D."/>
            <person name="Zimmer A."/>
            <person name="Zwirko Z."/>
            <person name="Jaffe D.B."/>
            <person name="Alvarez P."/>
            <person name="Brockman W."/>
            <person name="Butler J."/>
            <person name="Chin C."/>
            <person name="Gnerre S."/>
            <person name="Grabherr M."/>
            <person name="Kleber M."/>
            <person name="Mauceli E."/>
            <person name="MacCallum I."/>
        </authorList>
    </citation>
    <scope>NUCLEOTIDE SEQUENCE [LARGE SCALE GENOMIC DNA]</scope>
    <source>
        <strain evidence="2">MSH-3 / Tucson 14011-0111.49</strain>
    </source>
</reference>
<proteinExistence type="predicted"/>
<dbReference type="GO" id="GO:0046329">
    <property type="term" value="P:negative regulation of JNK cascade"/>
    <property type="evidence" value="ECO:0007669"/>
    <property type="project" value="EnsemblMetazoa"/>
</dbReference>
<evidence type="ECO:0000313" key="1">
    <source>
        <dbReference type="EMBL" id="EDW26989.1"/>
    </source>
</evidence>
<dbReference type="STRING" id="7234.B4GWA5"/>
<dbReference type="HOGENOM" id="CLU_2160979_0_0_1"/>
<dbReference type="AlphaFoldDB" id="B4GWA5"/>
<dbReference type="GO" id="GO:0010804">
    <property type="term" value="P:negative regulation of tumor necrosis factor-mediated signaling pathway"/>
    <property type="evidence" value="ECO:0007669"/>
    <property type="project" value="EnsemblMetazoa"/>
</dbReference>
<dbReference type="OrthoDB" id="8068875at2759"/>
<dbReference type="GO" id="GO:0090090">
    <property type="term" value="P:negative regulation of canonical Wnt signaling pathway"/>
    <property type="evidence" value="ECO:0007669"/>
    <property type="project" value="EnsemblMetazoa"/>
</dbReference>
<sequence length="111" mass="12180">MTFIAVLLDRYLHITKRHHVSEVSSMTRVLICSLSDCYQVPWSARCQVAKRSLHAAGGAGRWPSRTSSEKHTRLQVLDEPLPEPHRGSGCCSTRCTCTATTCTASCCGRAS</sequence>
<protein>
    <submittedName>
        <fullName evidence="1">GL16487</fullName>
    </submittedName>
</protein>
<dbReference type="GO" id="GO:0050770">
    <property type="term" value="P:regulation of axonogenesis"/>
    <property type="evidence" value="ECO:0007669"/>
    <property type="project" value="EnsemblMetazoa"/>
</dbReference>
<dbReference type="GO" id="GO:0007431">
    <property type="term" value="P:salivary gland development"/>
    <property type="evidence" value="ECO:0007669"/>
    <property type="project" value="EnsemblMetazoa"/>
</dbReference>
<dbReference type="Proteomes" id="UP000008744">
    <property type="component" value="Unassembled WGS sequence"/>
</dbReference>